<dbReference type="PANTHER" id="PTHR43811">
    <property type="entry name" value="FKBP-TYPE PEPTIDYL-PROLYL CIS-TRANS ISOMERASE FKPA"/>
    <property type="match status" value="1"/>
</dbReference>
<evidence type="ECO:0000256" key="3">
    <source>
        <dbReference type="ARBA" id="ARBA00023110"/>
    </source>
</evidence>
<dbReference type="EMBL" id="VTDN01000018">
    <property type="protein sequence ID" value="MEB5477861.1"/>
    <property type="molecule type" value="Genomic_DNA"/>
</dbReference>
<evidence type="ECO:0000313" key="10">
    <source>
        <dbReference type="Proteomes" id="UP001339883"/>
    </source>
</evidence>
<dbReference type="Pfam" id="PF01346">
    <property type="entry name" value="FKBP_N"/>
    <property type="match status" value="1"/>
</dbReference>
<dbReference type="Gene3D" id="3.10.50.40">
    <property type="match status" value="1"/>
</dbReference>
<dbReference type="SUPFAM" id="SSF54534">
    <property type="entry name" value="FKBP-like"/>
    <property type="match status" value="1"/>
</dbReference>
<reference evidence="9 10" key="1">
    <citation type="submission" date="2019-08" db="EMBL/GenBank/DDBJ databases">
        <title>Five species of Acinetobacter isolated from floral nectar and animal pollinators.</title>
        <authorList>
            <person name="Hendry T.A."/>
        </authorList>
    </citation>
    <scope>NUCLEOTIDE SEQUENCE [LARGE SCALE GENOMIC DNA]</scope>
    <source>
        <strain evidence="9 10">MD18.27</strain>
    </source>
</reference>
<feature type="chain" id="PRO_5045844500" description="Peptidyl-prolyl cis-trans isomerase" evidence="7">
    <location>
        <begin position="21"/>
        <end position="237"/>
    </location>
</feature>
<evidence type="ECO:0000313" key="9">
    <source>
        <dbReference type="EMBL" id="MEB5477861.1"/>
    </source>
</evidence>
<evidence type="ECO:0000256" key="6">
    <source>
        <dbReference type="RuleBase" id="RU003915"/>
    </source>
</evidence>
<dbReference type="PANTHER" id="PTHR43811:SF19">
    <property type="entry name" value="39 KDA FK506-BINDING NUCLEAR PROTEIN"/>
    <property type="match status" value="1"/>
</dbReference>
<dbReference type="InterPro" id="IPR036944">
    <property type="entry name" value="PPIase_FKBP_N_sf"/>
</dbReference>
<organism evidence="9 10">
    <name type="scientific">Acinetobacter pollinis</name>
    <dbReference type="NCBI Taxonomy" id="2605270"/>
    <lineage>
        <taxon>Bacteria</taxon>
        <taxon>Pseudomonadati</taxon>
        <taxon>Pseudomonadota</taxon>
        <taxon>Gammaproteobacteria</taxon>
        <taxon>Moraxellales</taxon>
        <taxon>Moraxellaceae</taxon>
        <taxon>Acinetobacter</taxon>
    </lineage>
</organism>
<dbReference type="RefSeq" id="WP_195771858.1">
    <property type="nucleotide sequence ID" value="NZ_VTDN01000018.1"/>
</dbReference>
<evidence type="ECO:0000256" key="7">
    <source>
        <dbReference type="SAM" id="SignalP"/>
    </source>
</evidence>
<keyword evidence="4 5" id="KW-0413">Isomerase</keyword>
<dbReference type="GO" id="GO:0016853">
    <property type="term" value="F:isomerase activity"/>
    <property type="evidence" value="ECO:0007669"/>
    <property type="project" value="UniProtKB-KW"/>
</dbReference>
<dbReference type="InterPro" id="IPR001179">
    <property type="entry name" value="PPIase_FKBP_dom"/>
</dbReference>
<evidence type="ECO:0000256" key="2">
    <source>
        <dbReference type="ARBA" id="ARBA00006577"/>
    </source>
</evidence>
<dbReference type="InterPro" id="IPR000774">
    <property type="entry name" value="PPIase_FKBP_N"/>
</dbReference>
<dbReference type="Pfam" id="PF00254">
    <property type="entry name" value="FKBP_C"/>
    <property type="match status" value="1"/>
</dbReference>
<proteinExistence type="inferred from homology"/>
<evidence type="ECO:0000256" key="5">
    <source>
        <dbReference type="PROSITE-ProRule" id="PRU00277"/>
    </source>
</evidence>
<dbReference type="Proteomes" id="UP001339883">
    <property type="component" value="Unassembled WGS sequence"/>
</dbReference>
<comment type="catalytic activity">
    <reaction evidence="1 5 6">
        <text>[protein]-peptidylproline (omega=180) = [protein]-peptidylproline (omega=0)</text>
        <dbReference type="Rhea" id="RHEA:16237"/>
        <dbReference type="Rhea" id="RHEA-COMP:10747"/>
        <dbReference type="Rhea" id="RHEA-COMP:10748"/>
        <dbReference type="ChEBI" id="CHEBI:83833"/>
        <dbReference type="ChEBI" id="CHEBI:83834"/>
        <dbReference type="EC" id="5.2.1.8"/>
    </reaction>
</comment>
<evidence type="ECO:0000259" key="8">
    <source>
        <dbReference type="PROSITE" id="PS50059"/>
    </source>
</evidence>
<comment type="similarity">
    <text evidence="2 6">Belongs to the FKBP-type PPIase family.</text>
</comment>
<evidence type="ECO:0000256" key="4">
    <source>
        <dbReference type="ARBA" id="ARBA00023235"/>
    </source>
</evidence>
<keyword evidence="7" id="KW-0732">Signal</keyword>
<name>A0ABU6DWL0_9GAMM</name>
<keyword evidence="10" id="KW-1185">Reference proteome</keyword>
<dbReference type="InterPro" id="IPR046357">
    <property type="entry name" value="PPIase_dom_sf"/>
</dbReference>
<dbReference type="EC" id="5.2.1.8" evidence="6"/>
<protein>
    <recommendedName>
        <fullName evidence="6">Peptidyl-prolyl cis-trans isomerase</fullName>
        <ecNumber evidence="6">5.2.1.8</ecNumber>
    </recommendedName>
</protein>
<keyword evidence="3 5" id="KW-0697">Rotamase</keyword>
<sequence>MRKILPISAAILVSSLTLLPLTGCSKSETAQKDNKASAAATKDQKSTDPLEVLSYAQGYQLGAQLPAEINTKQLALGIEEGKAHKDSIYTQDEIKAAFESYQKTVAQKAQEAVKKNEQFLADNAKKPEIKTAPSGLQYQILKEGTGKAPTANSTVKVNYEGKLVDGTVFDSTYSRNEPVELALGSTIPGWIEGIPKIKEGGSIMLYVPAKLGYGEHPVGNIPANSVLIFKVELLQVK</sequence>
<dbReference type="Gene3D" id="1.10.287.460">
    <property type="entry name" value="Peptidyl-prolyl cis-trans isomerase, FKBP-type, N-terminal domain"/>
    <property type="match status" value="1"/>
</dbReference>
<feature type="signal peptide" evidence="7">
    <location>
        <begin position="1"/>
        <end position="20"/>
    </location>
</feature>
<accession>A0ABU6DWL0</accession>
<dbReference type="PROSITE" id="PS50059">
    <property type="entry name" value="FKBP_PPIASE"/>
    <property type="match status" value="1"/>
</dbReference>
<gene>
    <name evidence="9" type="ORF">I2F25_12585</name>
</gene>
<evidence type="ECO:0000256" key="1">
    <source>
        <dbReference type="ARBA" id="ARBA00000971"/>
    </source>
</evidence>
<feature type="domain" description="PPIase FKBP-type" evidence="8">
    <location>
        <begin position="152"/>
        <end position="237"/>
    </location>
</feature>
<comment type="caution">
    <text evidence="9">The sequence shown here is derived from an EMBL/GenBank/DDBJ whole genome shotgun (WGS) entry which is preliminary data.</text>
</comment>